<name>A0A0F6H438_LEPIR</name>
<reference evidence="1 2" key="1">
    <citation type="submission" date="2012-09" db="EMBL/GenBank/DDBJ databases">
        <authorList>
            <person name="Harkins D.M."/>
            <person name="Durkin A.S."/>
            <person name="Brinkac L.M."/>
            <person name="Selengut J.D."/>
            <person name="Sanka R."/>
            <person name="DePew J."/>
            <person name="Purushe J."/>
            <person name="Chanthongthip A."/>
            <person name="Lattana O."/>
            <person name="Phetsouvanh R."/>
            <person name="Newton P.N."/>
            <person name="Vinetz J.M."/>
            <person name="Sutton G.G."/>
            <person name="Nelson W.C."/>
            <person name="Fouts D.E."/>
        </authorList>
    </citation>
    <scope>NUCLEOTIDE SEQUENCE [LARGE SCALE GENOMIC DNA]</scope>
    <source>
        <strain evidence="1 2">UI 12621</strain>
    </source>
</reference>
<dbReference type="RefSeq" id="WP_001071217.1">
    <property type="nucleotide sequence ID" value="NZ_AHNQ02000057.1"/>
</dbReference>
<accession>A0A0F6H438</accession>
<evidence type="ECO:0000313" key="2">
    <source>
        <dbReference type="Proteomes" id="UP000006324"/>
    </source>
</evidence>
<dbReference type="Proteomes" id="UP000006324">
    <property type="component" value="Unassembled WGS sequence"/>
</dbReference>
<comment type="caution">
    <text evidence="1">The sequence shown here is derived from an EMBL/GenBank/DDBJ whole genome shotgun (WGS) entry which is preliminary data.</text>
</comment>
<evidence type="ECO:0000313" key="1">
    <source>
        <dbReference type="EMBL" id="EKO22962.1"/>
    </source>
</evidence>
<proteinExistence type="predicted"/>
<dbReference type="EMBL" id="AHNQ02000057">
    <property type="protein sequence ID" value="EKO22962.1"/>
    <property type="molecule type" value="Genomic_DNA"/>
</dbReference>
<dbReference type="AlphaFoldDB" id="A0A0F6H438"/>
<protein>
    <submittedName>
        <fullName evidence="1">Uncharacterized protein</fullName>
    </submittedName>
</protein>
<sequence>MNQEWTQDNEKIIEYFRGLLLDTSSSLDLFQKIFSKVKGIEYVDENIKVKLVNDVSIELTGPADKKEIEQWPESVKRIFSEHATMGIWKGENVFGGQIAFDNRINVKNLEGTQWKDEDYDLNSIQSPISGGDGSFVFHPAFKDMNGEVLCQVIDGKINGPLALGPGSIFLWMIAGYMEIDRDISLPLISKDKLISIAPKSTKSGVIKLIMEKSGLSKERIDDLIKKLENLYDLQKSFKKANDKNQFIKLELKYLDDIEAYKNALPESLQFDFTMIHGYNISCYKNELDELLKRYK</sequence>
<gene>
    <name evidence="1" type="ORF">LEP1GSC104_1320</name>
</gene>
<organism evidence="1 2">
    <name type="scientific">Leptospira interrogans str. UI 12621</name>
    <dbReference type="NCBI Taxonomy" id="1049937"/>
    <lineage>
        <taxon>Bacteria</taxon>
        <taxon>Pseudomonadati</taxon>
        <taxon>Spirochaetota</taxon>
        <taxon>Spirochaetia</taxon>
        <taxon>Leptospirales</taxon>
        <taxon>Leptospiraceae</taxon>
        <taxon>Leptospira</taxon>
    </lineage>
</organism>